<name>A0AAV7Q8R1_PLEWA</name>
<keyword evidence="3" id="KW-1185">Reference proteome</keyword>
<accession>A0AAV7Q8R1</accession>
<feature type="compositionally biased region" description="Gly residues" evidence="1">
    <location>
        <begin position="84"/>
        <end position="94"/>
    </location>
</feature>
<dbReference type="AlphaFoldDB" id="A0AAV7Q8R1"/>
<sequence>MHPDRIGVLPVSRPVPTAGAGDCSGEAVRSGTGARGGLDGGGAGADPEPGIQPPECWGELLDSRPVPAAGAGGWRGEVVRSGTGACGGPDGGEAGADTKTGVRPPVCWSELPEGAGLRPPAGPRTCLGLAAHEWVPQGPEQPQRKAFHGVCRGAPRLESGTPWRSLLHIGYETGSGRVAADVGRRPPHEETRQEPPSH</sequence>
<comment type="caution">
    <text evidence="2">The sequence shown here is derived from an EMBL/GenBank/DDBJ whole genome shotgun (WGS) entry which is preliminary data.</text>
</comment>
<proteinExistence type="predicted"/>
<feature type="region of interest" description="Disordered" evidence="1">
    <location>
        <begin position="1"/>
        <end position="50"/>
    </location>
</feature>
<feature type="region of interest" description="Disordered" evidence="1">
    <location>
        <begin position="175"/>
        <end position="198"/>
    </location>
</feature>
<evidence type="ECO:0000313" key="3">
    <source>
        <dbReference type="Proteomes" id="UP001066276"/>
    </source>
</evidence>
<dbReference type="Proteomes" id="UP001066276">
    <property type="component" value="Chromosome 6"/>
</dbReference>
<reference evidence="2" key="1">
    <citation type="journal article" date="2022" name="bioRxiv">
        <title>Sequencing and chromosome-scale assembly of the giantPleurodeles waltlgenome.</title>
        <authorList>
            <person name="Brown T."/>
            <person name="Elewa A."/>
            <person name="Iarovenko S."/>
            <person name="Subramanian E."/>
            <person name="Araus A.J."/>
            <person name="Petzold A."/>
            <person name="Susuki M."/>
            <person name="Suzuki K.-i.T."/>
            <person name="Hayashi T."/>
            <person name="Toyoda A."/>
            <person name="Oliveira C."/>
            <person name="Osipova E."/>
            <person name="Leigh N.D."/>
            <person name="Simon A."/>
            <person name="Yun M.H."/>
        </authorList>
    </citation>
    <scope>NUCLEOTIDE SEQUENCE</scope>
    <source>
        <strain evidence="2">20211129_DDA</strain>
        <tissue evidence="2">Liver</tissue>
    </source>
</reference>
<feature type="compositionally biased region" description="Basic and acidic residues" evidence="1">
    <location>
        <begin position="182"/>
        <end position="198"/>
    </location>
</feature>
<evidence type="ECO:0000313" key="2">
    <source>
        <dbReference type="EMBL" id="KAJ1135625.1"/>
    </source>
</evidence>
<protein>
    <submittedName>
        <fullName evidence="2">Uncharacterized protein</fullName>
    </submittedName>
</protein>
<organism evidence="2 3">
    <name type="scientific">Pleurodeles waltl</name>
    <name type="common">Iberian ribbed newt</name>
    <dbReference type="NCBI Taxonomy" id="8319"/>
    <lineage>
        <taxon>Eukaryota</taxon>
        <taxon>Metazoa</taxon>
        <taxon>Chordata</taxon>
        <taxon>Craniata</taxon>
        <taxon>Vertebrata</taxon>
        <taxon>Euteleostomi</taxon>
        <taxon>Amphibia</taxon>
        <taxon>Batrachia</taxon>
        <taxon>Caudata</taxon>
        <taxon>Salamandroidea</taxon>
        <taxon>Salamandridae</taxon>
        <taxon>Pleurodelinae</taxon>
        <taxon>Pleurodeles</taxon>
    </lineage>
</organism>
<feature type="region of interest" description="Disordered" evidence="1">
    <location>
        <begin position="82"/>
        <end position="101"/>
    </location>
</feature>
<feature type="compositionally biased region" description="Gly residues" evidence="1">
    <location>
        <begin position="33"/>
        <end position="44"/>
    </location>
</feature>
<dbReference type="EMBL" id="JANPWB010000010">
    <property type="protein sequence ID" value="KAJ1135625.1"/>
    <property type="molecule type" value="Genomic_DNA"/>
</dbReference>
<evidence type="ECO:0000256" key="1">
    <source>
        <dbReference type="SAM" id="MobiDB-lite"/>
    </source>
</evidence>
<gene>
    <name evidence="2" type="ORF">NDU88_002063</name>
</gene>